<proteinExistence type="predicted"/>
<dbReference type="Proteomes" id="UP000887574">
    <property type="component" value="Unplaced"/>
</dbReference>
<evidence type="ECO:0000313" key="2">
    <source>
        <dbReference type="WBParaSite" id="jg14120"/>
    </source>
</evidence>
<keyword evidence="1" id="KW-1185">Reference proteome</keyword>
<reference evidence="2" key="1">
    <citation type="submission" date="2022-11" db="UniProtKB">
        <authorList>
            <consortium name="WormBaseParasite"/>
        </authorList>
    </citation>
    <scope>IDENTIFICATION</scope>
</reference>
<sequence>MFNYKMKKVPENSDLKESLLWLGSITKDSLERLDNRFDELLGSSKQDDVPRDSITNGFEALMYKRAQILFPGRQIKRNVILTRSYLNKGGSVKQLQIGKIHILITEPNIIIEASLSLRQSNLKRVLKKKLELADMISIDPNSISAEYWILWVDSEQQKRLQQEANDMGIRLVIGEEILRVNGQTSTFYTWSTERHFYIGLRIVSQTRGCFSGL</sequence>
<dbReference type="AlphaFoldDB" id="A0A915D0L0"/>
<evidence type="ECO:0000313" key="1">
    <source>
        <dbReference type="Proteomes" id="UP000887574"/>
    </source>
</evidence>
<accession>A0A915D0L0</accession>
<protein>
    <submittedName>
        <fullName evidence="2">Uncharacterized protein</fullName>
    </submittedName>
</protein>
<organism evidence="1 2">
    <name type="scientific">Ditylenchus dipsaci</name>
    <dbReference type="NCBI Taxonomy" id="166011"/>
    <lineage>
        <taxon>Eukaryota</taxon>
        <taxon>Metazoa</taxon>
        <taxon>Ecdysozoa</taxon>
        <taxon>Nematoda</taxon>
        <taxon>Chromadorea</taxon>
        <taxon>Rhabditida</taxon>
        <taxon>Tylenchina</taxon>
        <taxon>Tylenchomorpha</taxon>
        <taxon>Sphaerularioidea</taxon>
        <taxon>Anguinidae</taxon>
        <taxon>Anguininae</taxon>
        <taxon>Ditylenchus</taxon>
    </lineage>
</organism>
<dbReference type="WBParaSite" id="jg14120">
    <property type="protein sequence ID" value="jg14120"/>
    <property type="gene ID" value="jg14120"/>
</dbReference>
<name>A0A915D0L0_9BILA</name>